<dbReference type="GO" id="GO:0030690">
    <property type="term" value="C:Noc1p-Noc2p complex"/>
    <property type="evidence" value="ECO:0007669"/>
    <property type="project" value="TreeGrafter"/>
</dbReference>
<proteinExistence type="inferred from homology"/>
<evidence type="ECO:0000313" key="6">
    <source>
        <dbReference type="Proteomes" id="UP000198372"/>
    </source>
</evidence>
<dbReference type="PANTHER" id="PTHR12687:SF4">
    <property type="entry name" value="NUCLEOLAR COMPLEX PROTEIN 2 HOMOLOG"/>
    <property type="match status" value="1"/>
</dbReference>
<dbReference type="EMBL" id="FMSP01000017">
    <property type="protein sequence ID" value="SCV73107.1"/>
    <property type="molecule type" value="Genomic_DNA"/>
</dbReference>
<name>A0A238FIN7_9BASI</name>
<evidence type="ECO:0000256" key="1">
    <source>
        <dbReference type="ARBA" id="ARBA00004123"/>
    </source>
</evidence>
<dbReference type="GO" id="GO:0005730">
    <property type="term" value="C:nucleolus"/>
    <property type="evidence" value="ECO:0007669"/>
    <property type="project" value="TreeGrafter"/>
</dbReference>
<gene>
    <name evidence="5" type="ORF">BQ2448_7032</name>
</gene>
<feature type="compositionally biased region" description="Acidic residues" evidence="4">
    <location>
        <begin position="72"/>
        <end position="89"/>
    </location>
</feature>
<evidence type="ECO:0000256" key="2">
    <source>
        <dbReference type="ARBA" id="ARBA00005907"/>
    </source>
</evidence>
<feature type="region of interest" description="Disordered" evidence="4">
    <location>
        <begin position="30"/>
        <end position="139"/>
    </location>
</feature>
<evidence type="ECO:0000256" key="4">
    <source>
        <dbReference type="SAM" id="MobiDB-lite"/>
    </source>
</evidence>
<dbReference type="Proteomes" id="UP000198372">
    <property type="component" value="Unassembled WGS sequence"/>
</dbReference>
<dbReference type="Pfam" id="PF03715">
    <property type="entry name" value="Noc2"/>
    <property type="match status" value="1"/>
</dbReference>
<dbReference type="GO" id="GO:0005654">
    <property type="term" value="C:nucleoplasm"/>
    <property type="evidence" value="ECO:0007669"/>
    <property type="project" value="TreeGrafter"/>
</dbReference>
<comment type="subcellular location">
    <subcellularLocation>
        <location evidence="1">Nucleus</location>
    </subcellularLocation>
</comment>
<dbReference type="InterPro" id="IPR005343">
    <property type="entry name" value="Noc2"/>
</dbReference>
<dbReference type="GO" id="GO:0030691">
    <property type="term" value="C:Noc2p-Noc3p complex"/>
    <property type="evidence" value="ECO:0007669"/>
    <property type="project" value="TreeGrafter"/>
</dbReference>
<feature type="compositionally biased region" description="Basic and acidic residues" evidence="4">
    <location>
        <begin position="45"/>
        <end position="57"/>
    </location>
</feature>
<feature type="compositionally biased region" description="Acidic residues" evidence="4">
    <location>
        <begin position="164"/>
        <end position="187"/>
    </location>
</feature>
<evidence type="ECO:0000313" key="5">
    <source>
        <dbReference type="EMBL" id="SCV73107.1"/>
    </source>
</evidence>
<feature type="compositionally biased region" description="Basic residues" evidence="4">
    <location>
        <begin position="34"/>
        <end position="44"/>
    </location>
</feature>
<keyword evidence="6" id="KW-1185">Reference proteome</keyword>
<dbReference type="OrthoDB" id="10266662at2759"/>
<sequence length="759" mass="85330">MGKVSKGKQTKAFLKKGLLSGQIKKRHEINAFKQKVKGRQIKRNRSADDEVKVKPGQDDQDSLDEEVGKGNDDDDDDNDDDEMDVEDVLGADGLQTGDQSDDDDDEDDLALEDDDLSDLGSDSDNEAASGSKRSHLADLNALADKDPEFFKYLQENDAELLQFNEDDDEQNDDDDDDEDDEHHDDDDDQKRTKSRGQQVENELNPAPVLTQDILRKWQKSILQVRPRRILLPDKTSLTDHSNLLQTRSIRSLKRLLLAFRSAATTGSHSTSLHGARWEIQSPKVFNNLVIASLKFTPVILSSAVPYKEKDGKYKLATNTKSYALAQRLVKSYFVSLQALLGSVSTSSGIPSIAVNESSKLVPYIVGNRKIARAWAKLLLSLYESSTDEVRIAAFLALRKLALASDHSLRESVLKGVYATFLMSAKTTNVHSLPSLNLMKNAASQLFLIEGKQERELVYQLTFGYVRMLAILLRKAVKDGSKDSFKSVYNWQFVHAFDFWSIVLSSACDLERSPLQTPDSPLRQLLYPLIQVGQGAIRLVPTSRYFPLRFHLVRSLLRIVQKTGVYIPLATSLFQVLDSPELGGTSSTGLAARGLKRSTLKPLDFDLHLQAPSKYARTRVYADGLADEVVHLLGEYSTALSSSIAFPEWSLPCIVRLKRHAKKTRQAKLGSLIKVLVDKMEMNAKWIQGERDKVEFAPMQRDQVERFLLGYEKERTPLGAWMKLQSKVRDRTREMVEKAARRNGIEVEVDGEEEAQDEDE</sequence>
<comment type="similarity">
    <text evidence="2">Belongs to the NOC2 family.</text>
</comment>
<organism evidence="5 6">
    <name type="scientific">Microbotryum intermedium</name>
    <dbReference type="NCBI Taxonomy" id="269621"/>
    <lineage>
        <taxon>Eukaryota</taxon>
        <taxon>Fungi</taxon>
        <taxon>Dikarya</taxon>
        <taxon>Basidiomycota</taxon>
        <taxon>Pucciniomycotina</taxon>
        <taxon>Microbotryomycetes</taxon>
        <taxon>Microbotryales</taxon>
        <taxon>Microbotryaceae</taxon>
        <taxon>Microbotryum</taxon>
    </lineage>
</organism>
<evidence type="ECO:0000256" key="3">
    <source>
        <dbReference type="ARBA" id="ARBA00023242"/>
    </source>
</evidence>
<feature type="region of interest" description="Disordered" evidence="4">
    <location>
        <begin position="162"/>
        <end position="207"/>
    </location>
</feature>
<reference evidence="6" key="1">
    <citation type="submission" date="2016-09" db="EMBL/GenBank/DDBJ databases">
        <authorList>
            <person name="Jeantristanb JTB J.-T."/>
            <person name="Ricardo R."/>
        </authorList>
    </citation>
    <scope>NUCLEOTIDE SEQUENCE [LARGE SCALE GENOMIC DNA]</scope>
</reference>
<dbReference type="AlphaFoldDB" id="A0A238FIN7"/>
<accession>A0A238FIN7</accession>
<protein>
    <submittedName>
        <fullName evidence="5">BQ2448_7032 protein</fullName>
    </submittedName>
</protein>
<dbReference type="STRING" id="269621.A0A238FIN7"/>
<dbReference type="PANTHER" id="PTHR12687">
    <property type="entry name" value="NUCLEOLAR COMPLEX 2 AND RAD4-RELATED"/>
    <property type="match status" value="1"/>
</dbReference>
<dbReference type="GO" id="GO:0042273">
    <property type="term" value="P:ribosomal large subunit biogenesis"/>
    <property type="evidence" value="ECO:0007669"/>
    <property type="project" value="TreeGrafter"/>
</dbReference>
<keyword evidence="3" id="KW-0539">Nucleus</keyword>
<feature type="compositionally biased region" description="Acidic residues" evidence="4">
    <location>
        <begin position="99"/>
        <end position="125"/>
    </location>
</feature>